<keyword evidence="3" id="KW-1185">Reference proteome</keyword>
<keyword evidence="1" id="KW-0472">Membrane</keyword>
<dbReference type="AlphaFoldDB" id="A0A448IVP9"/>
<dbReference type="OrthoDB" id="5324916at2"/>
<keyword evidence="1" id="KW-1133">Transmembrane helix</keyword>
<organism evidence="2 3">
    <name type="scientific">Mycolicibacterium aurum</name>
    <name type="common">Mycobacterium aurum</name>
    <dbReference type="NCBI Taxonomy" id="1791"/>
    <lineage>
        <taxon>Bacteria</taxon>
        <taxon>Bacillati</taxon>
        <taxon>Actinomycetota</taxon>
        <taxon>Actinomycetes</taxon>
        <taxon>Mycobacteriales</taxon>
        <taxon>Mycobacteriaceae</taxon>
        <taxon>Mycolicibacterium</taxon>
    </lineage>
</organism>
<dbReference type="STRING" id="1791.GCA_001049355_01935"/>
<feature type="transmembrane region" description="Helical" evidence="1">
    <location>
        <begin position="37"/>
        <end position="56"/>
    </location>
</feature>
<dbReference type="PIRSF" id="PIRSF003203">
    <property type="entry name" value="AzlD"/>
    <property type="match status" value="1"/>
</dbReference>
<dbReference type="Proteomes" id="UP000279306">
    <property type="component" value="Chromosome"/>
</dbReference>
<feature type="transmembrane region" description="Helical" evidence="1">
    <location>
        <begin position="90"/>
        <end position="107"/>
    </location>
</feature>
<accession>A0A448IVP9</accession>
<gene>
    <name evidence="2" type="ORF">NCTC10437_03543</name>
</gene>
<keyword evidence="1" id="KW-0812">Transmembrane</keyword>
<evidence type="ECO:0000313" key="2">
    <source>
        <dbReference type="EMBL" id="VEG56485.1"/>
    </source>
</evidence>
<feature type="transmembrane region" description="Helical" evidence="1">
    <location>
        <begin position="68"/>
        <end position="85"/>
    </location>
</feature>
<sequence>MPDNGYIALLVLVSSAITWALRALPFAALAPLRESRVVTYLSVHMPVGVMVILAIYTLQTVVGDTGTQVLWLAIAVAVTAGLHLWRGQALLSILVGTTCYVTLMSLWA</sequence>
<dbReference type="KEGG" id="mauu:NCTC10437_03543"/>
<name>A0A448IVP9_MYCAU</name>
<dbReference type="InterPro" id="IPR008407">
    <property type="entry name" value="Brnchd-chn_aa_trnsp_AzlD"/>
</dbReference>
<dbReference type="EMBL" id="LR134356">
    <property type="protein sequence ID" value="VEG56485.1"/>
    <property type="molecule type" value="Genomic_DNA"/>
</dbReference>
<protein>
    <submittedName>
        <fullName evidence="2">Branched-chain amino acid transport</fullName>
    </submittedName>
</protein>
<dbReference type="Pfam" id="PF05437">
    <property type="entry name" value="AzlD"/>
    <property type="match status" value="1"/>
</dbReference>
<feature type="transmembrane region" description="Helical" evidence="1">
    <location>
        <begin position="6"/>
        <end position="25"/>
    </location>
</feature>
<dbReference type="RefSeq" id="WP_048631840.1">
    <property type="nucleotide sequence ID" value="NZ_CVQQ01000004.1"/>
</dbReference>
<evidence type="ECO:0000256" key="1">
    <source>
        <dbReference type="SAM" id="Phobius"/>
    </source>
</evidence>
<evidence type="ECO:0000313" key="3">
    <source>
        <dbReference type="Proteomes" id="UP000279306"/>
    </source>
</evidence>
<reference evidence="2 3" key="1">
    <citation type="submission" date="2018-12" db="EMBL/GenBank/DDBJ databases">
        <authorList>
            <consortium name="Pathogen Informatics"/>
        </authorList>
    </citation>
    <scope>NUCLEOTIDE SEQUENCE [LARGE SCALE GENOMIC DNA]</scope>
    <source>
        <strain evidence="2 3">NCTC10437</strain>
    </source>
</reference>
<proteinExistence type="predicted"/>